<dbReference type="AlphaFoldDB" id="A0AAV3R935"/>
<feature type="domain" description="Reverse transcriptase Ty1/copia-type" evidence="1">
    <location>
        <begin position="88"/>
        <end position="147"/>
    </location>
</feature>
<name>A0AAV3R935_LITER</name>
<dbReference type="InterPro" id="IPR013103">
    <property type="entry name" value="RVT_2"/>
</dbReference>
<proteinExistence type="predicted"/>
<comment type="caution">
    <text evidence="2">The sequence shown here is derived from an EMBL/GenBank/DDBJ whole genome shotgun (WGS) entry which is preliminary data.</text>
</comment>
<dbReference type="SUPFAM" id="SSF56672">
    <property type="entry name" value="DNA/RNA polymerases"/>
    <property type="match status" value="1"/>
</dbReference>
<feature type="domain" description="Reverse transcriptase Ty1/copia-type" evidence="1">
    <location>
        <begin position="11"/>
        <end position="85"/>
    </location>
</feature>
<evidence type="ECO:0000313" key="2">
    <source>
        <dbReference type="EMBL" id="GAA0171778.1"/>
    </source>
</evidence>
<accession>A0AAV3R935</accession>
<evidence type="ECO:0000259" key="1">
    <source>
        <dbReference type="Pfam" id="PF07727"/>
    </source>
</evidence>
<sequence>MNKEIEALENNDTWHLMQLSQGKKPIGCKWVYQIKRNAYGTIERYKARLVAKGYTQVDGEDYIDSSSLVSKAVIVRFVFVLAAAQVLLVYVDDILVAGNDLLETEGVKQYLHMIFTIKDLGRAKLFLGVEVVQTTQGIYLKQRKYVALLEASQH</sequence>
<dbReference type="Pfam" id="PF07727">
    <property type="entry name" value="RVT_2"/>
    <property type="match status" value="2"/>
</dbReference>
<gene>
    <name evidence="2" type="ORF">LIER_25735</name>
</gene>
<dbReference type="InterPro" id="IPR043502">
    <property type="entry name" value="DNA/RNA_pol_sf"/>
</dbReference>
<protein>
    <recommendedName>
        <fullName evidence="1">Reverse transcriptase Ty1/copia-type domain-containing protein</fullName>
    </recommendedName>
</protein>
<dbReference type="EMBL" id="BAABME010007820">
    <property type="protein sequence ID" value="GAA0171778.1"/>
    <property type="molecule type" value="Genomic_DNA"/>
</dbReference>
<dbReference type="Proteomes" id="UP001454036">
    <property type="component" value="Unassembled WGS sequence"/>
</dbReference>
<keyword evidence="3" id="KW-1185">Reference proteome</keyword>
<evidence type="ECO:0000313" key="3">
    <source>
        <dbReference type="Proteomes" id="UP001454036"/>
    </source>
</evidence>
<organism evidence="2 3">
    <name type="scientific">Lithospermum erythrorhizon</name>
    <name type="common">Purple gromwell</name>
    <name type="synonym">Lithospermum officinale var. erythrorhizon</name>
    <dbReference type="NCBI Taxonomy" id="34254"/>
    <lineage>
        <taxon>Eukaryota</taxon>
        <taxon>Viridiplantae</taxon>
        <taxon>Streptophyta</taxon>
        <taxon>Embryophyta</taxon>
        <taxon>Tracheophyta</taxon>
        <taxon>Spermatophyta</taxon>
        <taxon>Magnoliopsida</taxon>
        <taxon>eudicotyledons</taxon>
        <taxon>Gunneridae</taxon>
        <taxon>Pentapetalae</taxon>
        <taxon>asterids</taxon>
        <taxon>lamiids</taxon>
        <taxon>Boraginales</taxon>
        <taxon>Boraginaceae</taxon>
        <taxon>Boraginoideae</taxon>
        <taxon>Lithospermeae</taxon>
        <taxon>Lithospermum</taxon>
    </lineage>
</organism>
<reference evidence="2 3" key="1">
    <citation type="submission" date="2024-01" db="EMBL/GenBank/DDBJ databases">
        <title>The complete chloroplast genome sequence of Lithospermum erythrorhizon: insights into the phylogenetic relationship among Boraginaceae species and the maternal lineages of purple gromwells.</title>
        <authorList>
            <person name="Okada T."/>
            <person name="Watanabe K."/>
        </authorList>
    </citation>
    <scope>NUCLEOTIDE SEQUENCE [LARGE SCALE GENOMIC DNA]</scope>
</reference>